<name>A0A655CZ13_SALET</name>
<organism evidence="2 3">
    <name type="scientific">Salmonella enterica subsp. enterica serovar Bovismorbificans</name>
    <dbReference type="NCBI Taxonomy" id="58097"/>
    <lineage>
        <taxon>Bacteria</taxon>
        <taxon>Pseudomonadati</taxon>
        <taxon>Pseudomonadota</taxon>
        <taxon>Gammaproteobacteria</taxon>
        <taxon>Enterobacterales</taxon>
        <taxon>Enterobacteriaceae</taxon>
        <taxon>Salmonella</taxon>
    </lineage>
</organism>
<sequence>MSRGANRFRGFNQRGGAGKVGNRREFHRRKMQACPIQTYGCGRYQNVADVNVRLNSPRGADTQEGTNTQLRQFFHGNRGRRAADTGRANDNCFTIQLSAPGGEFAVRCQLNRLIHQRGDLFHTLRIARDDGELGPL</sequence>
<feature type="region of interest" description="Disordered" evidence="1">
    <location>
        <begin position="1"/>
        <end position="24"/>
    </location>
</feature>
<protein>
    <submittedName>
        <fullName evidence="2">Uncharacterized protein</fullName>
    </submittedName>
</protein>
<accession>A0A655CZ13</accession>
<evidence type="ECO:0000256" key="1">
    <source>
        <dbReference type="SAM" id="MobiDB-lite"/>
    </source>
</evidence>
<dbReference type="EMBL" id="CQPC01000033">
    <property type="protein sequence ID" value="CNU37298.1"/>
    <property type="molecule type" value="Genomic_DNA"/>
</dbReference>
<evidence type="ECO:0000313" key="2">
    <source>
        <dbReference type="EMBL" id="CNU37298.1"/>
    </source>
</evidence>
<gene>
    <name evidence="2" type="ORF">ERS008202_02587</name>
</gene>
<dbReference type="AlphaFoldDB" id="A0A655CZ13"/>
<dbReference type="Proteomes" id="UP000039541">
    <property type="component" value="Unassembled WGS sequence"/>
</dbReference>
<proteinExistence type="predicted"/>
<evidence type="ECO:0000313" key="3">
    <source>
        <dbReference type="Proteomes" id="UP000039541"/>
    </source>
</evidence>
<reference evidence="2 3" key="1">
    <citation type="submission" date="2015-03" db="EMBL/GenBank/DDBJ databases">
        <authorList>
            <consortium name="Pathogen Informatics"/>
        </authorList>
    </citation>
    <scope>NUCLEOTIDE SEQUENCE [LARGE SCALE GENOMIC DNA]</scope>
    <source>
        <strain evidence="2 3">3476</strain>
    </source>
</reference>